<evidence type="ECO:0000256" key="8">
    <source>
        <dbReference type="PIRSR" id="PIRSR618044-2"/>
    </source>
</evidence>
<dbReference type="GO" id="GO:0006508">
    <property type="term" value="P:proteolysis"/>
    <property type="evidence" value="ECO:0007669"/>
    <property type="project" value="InterPro"/>
</dbReference>
<dbReference type="EC" id="3.4.16.4" evidence="13"/>
<dbReference type="AlphaFoldDB" id="A0A7W6ML00"/>
<keyword evidence="14" id="KW-1185">Reference proteome</keyword>
<dbReference type="PANTHER" id="PTHR21581:SF6">
    <property type="entry name" value="TRAFFICKING PROTEIN PARTICLE COMPLEX SUBUNIT 12"/>
    <property type="match status" value="1"/>
</dbReference>
<reference evidence="13 14" key="1">
    <citation type="submission" date="2020-08" db="EMBL/GenBank/DDBJ databases">
        <title>Genomic Encyclopedia of Type Strains, Phase IV (KMG-IV): sequencing the most valuable type-strain genomes for metagenomic binning, comparative biology and taxonomic classification.</title>
        <authorList>
            <person name="Goeker M."/>
        </authorList>
    </citation>
    <scope>NUCLEOTIDE SEQUENCE [LARGE SCALE GENOMIC DNA]</scope>
    <source>
        <strain evidence="13 14">DSM 102238</strain>
    </source>
</reference>
<gene>
    <name evidence="13" type="ORF">GGR04_003228</name>
</gene>
<keyword evidence="5" id="KW-0573">Peptidoglycan synthesis</keyword>
<comment type="similarity">
    <text evidence="1 9">Belongs to the peptidase S11 family.</text>
</comment>
<dbReference type="GO" id="GO:0008360">
    <property type="term" value="P:regulation of cell shape"/>
    <property type="evidence" value="ECO:0007669"/>
    <property type="project" value="UniProtKB-KW"/>
</dbReference>
<dbReference type="RefSeq" id="WP_246393207.1">
    <property type="nucleotide sequence ID" value="NZ_JACIEK010000009.1"/>
</dbReference>
<keyword evidence="3 13" id="KW-0378">Hydrolase</keyword>
<dbReference type="EMBL" id="JACIEK010000009">
    <property type="protein sequence ID" value="MBB3999359.1"/>
    <property type="molecule type" value="Genomic_DNA"/>
</dbReference>
<proteinExistence type="inferred from homology"/>
<dbReference type="SUPFAM" id="SSF56601">
    <property type="entry name" value="beta-lactamase/transpeptidase-like"/>
    <property type="match status" value="1"/>
</dbReference>
<feature type="active site" description="Acyl-ester intermediate" evidence="7">
    <location>
        <position position="59"/>
    </location>
</feature>
<dbReference type="InterPro" id="IPR018044">
    <property type="entry name" value="Peptidase_S11"/>
</dbReference>
<keyword evidence="4" id="KW-0133">Cell shape</keyword>
<evidence type="ECO:0000256" key="3">
    <source>
        <dbReference type="ARBA" id="ARBA00022801"/>
    </source>
</evidence>
<feature type="signal peptide" evidence="11">
    <location>
        <begin position="1"/>
        <end position="32"/>
    </location>
</feature>
<feature type="active site" evidence="7">
    <location>
        <position position="119"/>
    </location>
</feature>
<accession>A0A7W6ML00</accession>
<evidence type="ECO:0000259" key="12">
    <source>
        <dbReference type="Pfam" id="PF00768"/>
    </source>
</evidence>
<feature type="domain" description="Peptidase S11 D-alanyl-D-alanine carboxypeptidase A N-terminal" evidence="12">
    <location>
        <begin position="31"/>
        <end position="252"/>
    </location>
</feature>
<dbReference type="PANTHER" id="PTHR21581">
    <property type="entry name" value="D-ALANYL-D-ALANINE CARBOXYPEPTIDASE"/>
    <property type="match status" value="1"/>
</dbReference>
<dbReference type="InterPro" id="IPR001967">
    <property type="entry name" value="Peptidase_S11_N"/>
</dbReference>
<dbReference type="Proteomes" id="UP000542776">
    <property type="component" value="Unassembled WGS sequence"/>
</dbReference>
<evidence type="ECO:0000256" key="1">
    <source>
        <dbReference type="ARBA" id="ARBA00007164"/>
    </source>
</evidence>
<evidence type="ECO:0000256" key="4">
    <source>
        <dbReference type="ARBA" id="ARBA00022960"/>
    </source>
</evidence>
<feature type="region of interest" description="Disordered" evidence="10">
    <location>
        <begin position="362"/>
        <end position="408"/>
    </location>
</feature>
<dbReference type="GO" id="GO:0071555">
    <property type="term" value="P:cell wall organization"/>
    <property type="evidence" value="ECO:0007669"/>
    <property type="project" value="UniProtKB-KW"/>
</dbReference>
<dbReference type="Pfam" id="PF00768">
    <property type="entry name" value="Peptidase_S11"/>
    <property type="match status" value="1"/>
</dbReference>
<feature type="region of interest" description="Disordered" evidence="10">
    <location>
        <begin position="301"/>
        <end position="332"/>
    </location>
</feature>
<evidence type="ECO:0000256" key="11">
    <source>
        <dbReference type="SAM" id="SignalP"/>
    </source>
</evidence>
<sequence length="408" mass="42497">MTTTRRDARVRSLMARGLILFGLLAVATPASALNTIAVDVATGKVLSQHNATQRWYPASTTKLMTAYVTLKALQAGEVAPDTPVVMTRAATAQAPSKMGYKPGSVMRLDMALRMMLVKSANDVAYAIAQTLGDGSLETFVGRMNADAAALQMLDTHFVNPNGLPQDGQYSSAKDLAILGTAIRREFPTYADYFSTEAIVVGQGIMKNGNGLLGRYRGADGMKTGYICASGFNLVASATRDGRTIVAVVLGAEGPIVRERAAAEVIENGFNTNPRSIRDVVTDLPPSAGPPADVSAEICSPAGRTARANERETEDKREETFGSPYMSELDRPPAAVPVSLGGAAGRGDIEPNVSLIAAYGIPLPTARPARPGEPGGPPAEAPASAAASNESAPAGAELGSELRPTQATP</sequence>
<keyword evidence="6" id="KW-0961">Cell wall biogenesis/degradation</keyword>
<evidence type="ECO:0000256" key="2">
    <source>
        <dbReference type="ARBA" id="ARBA00022729"/>
    </source>
</evidence>
<organism evidence="13 14">
    <name type="scientific">Aureimonas pseudogalii</name>
    <dbReference type="NCBI Taxonomy" id="1744844"/>
    <lineage>
        <taxon>Bacteria</taxon>
        <taxon>Pseudomonadati</taxon>
        <taxon>Pseudomonadota</taxon>
        <taxon>Alphaproteobacteria</taxon>
        <taxon>Hyphomicrobiales</taxon>
        <taxon>Aurantimonadaceae</taxon>
        <taxon>Aureimonas</taxon>
    </lineage>
</organism>
<keyword evidence="2 11" id="KW-0732">Signal</keyword>
<dbReference type="InterPro" id="IPR012338">
    <property type="entry name" value="Beta-lactam/transpept-like"/>
</dbReference>
<feature type="binding site" evidence="8">
    <location>
        <position position="222"/>
    </location>
    <ligand>
        <name>substrate</name>
    </ligand>
</feature>
<dbReference type="Gene3D" id="3.40.710.10">
    <property type="entry name" value="DD-peptidase/beta-lactamase superfamily"/>
    <property type="match status" value="1"/>
</dbReference>
<feature type="active site" description="Proton acceptor" evidence="7">
    <location>
        <position position="62"/>
    </location>
</feature>
<evidence type="ECO:0000256" key="5">
    <source>
        <dbReference type="ARBA" id="ARBA00022984"/>
    </source>
</evidence>
<name>A0A7W6ML00_9HYPH</name>
<keyword evidence="13" id="KW-0645">Protease</keyword>
<keyword evidence="13" id="KW-0121">Carboxypeptidase</keyword>
<dbReference type="GO" id="GO:0009002">
    <property type="term" value="F:serine-type D-Ala-D-Ala carboxypeptidase activity"/>
    <property type="evidence" value="ECO:0007669"/>
    <property type="project" value="UniProtKB-EC"/>
</dbReference>
<protein>
    <submittedName>
        <fullName evidence="13">D-alanyl-D-alanine carboxypeptidase</fullName>
        <ecNumber evidence="13">3.4.16.4</ecNumber>
    </submittedName>
</protein>
<feature type="chain" id="PRO_5031545668" evidence="11">
    <location>
        <begin position="33"/>
        <end position="408"/>
    </location>
</feature>
<feature type="compositionally biased region" description="Basic and acidic residues" evidence="10">
    <location>
        <begin position="306"/>
        <end position="319"/>
    </location>
</feature>
<evidence type="ECO:0000313" key="13">
    <source>
        <dbReference type="EMBL" id="MBB3999359.1"/>
    </source>
</evidence>
<dbReference type="GO" id="GO:0009252">
    <property type="term" value="P:peptidoglycan biosynthetic process"/>
    <property type="evidence" value="ECO:0007669"/>
    <property type="project" value="UniProtKB-KW"/>
</dbReference>
<evidence type="ECO:0000256" key="9">
    <source>
        <dbReference type="RuleBase" id="RU004016"/>
    </source>
</evidence>
<feature type="compositionally biased region" description="Low complexity" evidence="10">
    <location>
        <begin position="380"/>
        <end position="396"/>
    </location>
</feature>
<evidence type="ECO:0000256" key="6">
    <source>
        <dbReference type="ARBA" id="ARBA00023316"/>
    </source>
</evidence>
<comment type="caution">
    <text evidence="13">The sequence shown here is derived from an EMBL/GenBank/DDBJ whole genome shotgun (WGS) entry which is preliminary data.</text>
</comment>
<evidence type="ECO:0000256" key="7">
    <source>
        <dbReference type="PIRSR" id="PIRSR618044-1"/>
    </source>
</evidence>
<evidence type="ECO:0000313" key="14">
    <source>
        <dbReference type="Proteomes" id="UP000542776"/>
    </source>
</evidence>
<evidence type="ECO:0000256" key="10">
    <source>
        <dbReference type="SAM" id="MobiDB-lite"/>
    </source>
</evidence>
<dbReference type="PRINTS" id="PR00725">
    <property type="entry name" value="DADACBPTASE1"/>
</dbReference>